<evidence type="ECO:0000256" key="2">
    <source>
        <dbReference type="ARBA" id="ARBA00022692"/>
    </source>
</evidence>
<feature type="transmembrane region" description="Helical" evidence="5">
    <location>
        <begin position="80"/>
        <end position="99"/>
    </location>
</feature>
<keyword evidence="6" id="KW-1185">Reference proteome</keyword>
<reference evidence="7" key="1">
    <citation type="submission" date="2025-08" db="UniProtKB">
        <authorList>
            <consortium name="RefSeq"/>
        </authorList>
    </citation>
    <scope>IDENTIFICATION</scope>
    <source>
        <tissue evidence="7">Testes</tissue>
    </source>
</reference>
<protein>
    <submittedName>
        <fullName evidence="7">Solute carrier family 35 member D3-like</fullName>
    </submittedName>
</protein>
<keyword evidence="2 5" id="KW-0812">Transmembrane</keyword>
<dbReference type="PANTHER" id="PTHR11132">
    <property type="entry name" value="SOLUTE CARRIER FAMILY 35"/>
    <property type="match status" value="1"/>
</dbReference>
<keyword evidence="4 5" id="KW-0472">Membrane</keyword>
<name>A0ABM0M312_SACKO</name>
<evidence type="ECO:0000313" key="7">
    <source>
        <dbReference type="RefSeq" id="XP_006814403.1"/>
    </source>
</evidence>
<dbReference type="RefSeq" id="XP_006814403.1">
    <property type="nucleotide sequence ID" value="XM_006814340.1"/>
</dbReference>
<feature type="non-terminal residue" evidence="7">
    <location>
        <position position="1"/>
    </location>
</feature>
<keyword evidence="3 5" id="KW-1133">Transmembrane helix</keyword>
<feature type="transmembrane region" description="Helical" evidence="5">
    <location>
        <begin position="106"/>
        <end position="127"/>
    </location>
</feature>
<evidence type="ECO:0000256" key="1">
    <source>
        <dbReference type="ARBA" id="ARBA00004141"/>
    </source>
</evidence>
<organism evidence="6 7">
    <name type="scientific">Saccoglossus kowalevskii</name>
    <name type="common">Acorn worm</name>
    <dbReference type="NCBI Taxonomy" id="10224"/>
    <lineage>
        <taxon>Eukaryota</taxon>
        <taxon>Metazoa</taxon>
        <taxon>Hemichordata</taxon>
        <taxon>Enteropneusta</taxon>
        <taxon>Harrimaniidae</taxon>
        <taxon>Saccoglossus</taxon>
    </lineage>
</organism>
<evidence type="ECO:0000256" key="3">
    <source>
        <dbReference type="ARBA" id="ARBA00022989"/>
    </source>
</evidence>
<dbReference type="InterPro" id="IPR050186">
    <property type="entry name" value="TPT_transporter"/>
</dbReference>
<evidence type="ECO:0000256" key="5">
    <source>
        <dbReference type="SAM" id="Phobius"/>
    </source>
</evidence>
<feature type="transmembrane region" description="Helical" evidence="5">
    <location>
        <begin position="133"/>
        <end position="153"/>
    </location>
</feature>
<feature type="transmembrane region" description="Helical" evidence="5">
    <location>
        <begin position="6"/>
        <end position="27"/>
    </location>
</feature>
<dbReference type="Proteomes" id="UP000694865">
    <property type="component" value="Unplaced"/>
</dbReference>
<accession>A0ABM0M312</accession>
<feature type="transmembrane region" description="Helical" evidence="5">
    <location>
        <begin position="39"/>
        <end position="60"/>
    </location>
</feature>
<dbReference type="GeneID" id="102810125"/>
<sequence>LGDVQFHLISYIYGGVCVLAQALYLLYIQKMGIEKHISAVGFLYINSVTCIPLLIIYTVVTSEILAVMAYPQWTEPGFVASYLIVISMGCVLNYSLFLCTTLNSALTTSLVGVVKGVVTTVIGMFTFGGVEPTVLNISGICMNTTGGIWYSAIKYQEKKKKLSALSSNEEDSRNAV</sequence>
<evidence type="ECO:0000256" key="4">
    <source>
        <dbReference type="ARBA" id="ARBA00023136"/>
    </source>
</evidence>
<proteinExistence type="predicted"/>
<evidence type="ECO:0000313" key="6">
    <source>
        <dbReference type="Proteomes" id="UP000694865"/>
    </source>
</evidence>
<gene>
    <name evidence="7" type="primary">LOC102810125</name>
</gene>
<comment type="subcellular location">
    <subcellularLocation>
        <location evidence="1">Membrane</location>
        <topology evidence="1">Multi-pass membrane protein</topology>
    </subcellularLocation>
</comment>